<evidence type="ECO:0000259" key="2">
    <source>
        <dbReference type="Pfam" id="PF13946"/>
    </source>
</evidence>
<accession>A0A2R4WUL0</accession>
<feature type="domain" description="DUF4214" evidence="2">
    <location>
        <begin position="437"/>
        <end position="500"/>
    </location>
</feature>
<proteinExistence type="predicted"/>
<dbReference type="EMBL" id="CP028844">
    <property type="protein sequence ID" value="AWB25239.1"/>
    <property type="molecule type" value="Genomic_DNA"/>
</dbReference>
<reference evidence="3 4" key="1">
    <citation type="submission" date="2018-04" db="EMBL/GenBank/DDBJ databases">
        <title>Methylobacterium sp. PR1016A genome.</title>
        <authorList>
            <person name="Park W."/>
        </authorList>
    </citation>
    <scope>NUCLEOTIDE SEQUENCE [LARGE SCALE GENOMIC DNA]</scope>
    <source>
        <strain evidence="3 4">PR1016A</strain>
    </source>
</reference>
<dbReference type="AlphaFoldDB" id="A0A2R4WUL0"/>
<organism evidence="3 4">
    <name type="scientific">Methylobacterium currus</name>
    <dbReference type="NCBI Taxonomy" id="2051553"/>
    <lineage>
        <taxon>Bacteria</taxon>
        <taxon>Pseudomonadati</taxon>
        <taxon>Pseudomonadota</taxon>
        <taxon>Alphaproteobacteria</taxon>
        <taxon>Hyphomicrobiales</taxon>
        <taxon>Methylobacteriaceae</taxon>
        <taxon>Methylobacterium</taxon>
    </lineage>
</organism>
<dbReference type="Proteomes" id="UP000244755">
    <property type="component" value="Chromosome 2"/>
</dbReference>
<evidence type="ECO:0000313" key="4">
    <source>
        <dbReference type="Proteomes" id="UP000244755"/>
    </source>
</evidence>
<dbReference type="Pfam" id="PF13946">
    <property type="entry name" value="DUF4214"/>
    <property type="match status" value="2"/>
</dbReference>
<dbReference type="InterPro" id="IPR025282">
    <property type="entry name" value="DUF4214"/>
</dbReference>
<gene>
    <name evidence="3" type="ORF">DA075_30355</name>
</gene>
<protein>
    <submittedName>
        <fullName evidence="3">DUF4214 domain-containing protein</fullName>
    </submittedName>
</protein>
<name>A0A2R4WUL0_9HYPH</name>
<feature type="compositionally biased region" description="Basic and acidic residues" evidence="1">
    <location>
        <begin position="1"/>
        <end position="11"/>
    </location>
</feature>
<evidence type="ECO:0000313" key="3">
    <source>
        <dbReference type="EMBL" id="AWB25239.1"/>
    </source>
</evidence>
<dbReference type="OrthoDB" id="7975253at2"/>
<dbReference type="KEGG" id="mee:DA075_30355"/>
<feature type="domain" description="DUF4214" evidence="2">
    <location>
        <begin position="314"/>
        <end position="381"/>
    </location>
</feature>
<sequence length="515" mass="53400">MRPLETDERFGDPAGMPFSYTVTLDDPRKRREDATLLTDMRAALDAWSRSITGMGTVDVQLNVTSLPGGFLADAGPALELAVDKDGARTVTQSNVITELLTGLDANGVAPDLTVNVNADLLSSLYLNPAPSPGAAVPRGKYDAVTVLTHEIAHALGVSGARDSSTGALPASAETTWDRLVTLQPDGTAVFTGSNAKAVHGGPVPVTTLKNGEQYYHLANSASDPLSKDLLGGTGLSAGESRSISPLDLAILRDLGLSVSTVDKLQFGTVVHDAQDVGGQVYLLYDALLGRAPDPIGFETWIDALQSGTPLRTVAAAFLASSEGQARTGALGNADFVEQLYHTALRRPSDPGGLAAWTAALDGGMSRADVALGFVRSSEHVANLKPTFDAGVYVPNPEAAEVARLYHGVLGRAPDSGGLAAWTSAVDHGTSLELITGSFLQAPEVQAKVGGLSNAPFVDAIYVTALGRHAEAGGLATWTGQLDSGVSRASVTVAIAESLEATLYHAADIETGWRLA</sequence>
<evidence type="ECO:0000256" key="1">
    <source>
        <dbReference type="SAM" id="MobiDB-lite"/>
    </source>
</evidence>
<feature type="region of interest" description="Disordered" evidence="1">
    <location>
        <begin position="1"/>
        <end position="22"/>
    </location>
</feature>
<keyword evidence="4" id="KW-1185">Reference proteome</keyword>